<evidence type="ECO:0000256" key="6">
    <source>
        <dbReference type="RuleBase" id="RU003796"/>
    </source>
</evidence>
<evidence type="ECO:0000259" key="9">
    <source>
        <dbReference type="SMART" id="SM01372"/>
    </source>
</evidence>
<evidence type="ECO:0000256" key="1">
    <source>
        <dbReference type="ARBA" id="ARBA00010940"/>
    </source>
</evidence>
<dbReference type="InterPro" id="IPR036388">
    <property type="entry name" value="WH-like_DNA-bd_sf"/>
</dbReference>
<keyword evidence="2 6" id="KW-0805">Transcription regulation</keyword>
<gene>
    <name evidence="10" type="ORF">RIF29_39672</name>
</gene>
<dbReference type="InterPro" id="IPR015633">
    <property type="entry name" value="E2F"/>
</dbReference>
<keyword evidence="6" id="KW-0539">Nucleus</keyword>
<evidence type="ECO:0000256" key="5">
    <source>
        <dbReference type="ARBA" id="ARBA00023306"/>
    </source>
</evidence>
<dbReference type="SUPFAM" id="SSF144074">
    <property type="entry name" value="E2F-DP heterodimerization region"/>
    <property type="match status" value="1"/>
</dbReference>
<keyword evidence="11" id="KW-1185">Reference proteome</keyword>
<dbReference type="Gene3D" id="6.10.250.540">
    <property type="match status" value="1"/>
</dbReference>
<sequence length="453" mass="49650">MSGSSGAPNLSESVPLEGSRPPLKRSLAFASTKPPFAPPYEYRTFSASRPSDQEPEAVVVRSPYMKSKSGVKDTERESNGRSHSPGVSGVINNPIKTPAKKAGRTYNKAKVPKEGRSDPLTPISEAGSPCPLTPANNNRYDSSLGLLTKKFIHLLKHAEGGNLDLNNAAETLEVQKRRIYDITNVLEGIGLIEKKIKNSIHWKGVDGSSSGEKNDVISTLKEEVEKLSLEESRLDDQIREMQERVRVLSEEGNKKKLLFVTEDDIKAVPDFQNETLIAIVAPHGSTVEVPEPDEAVDYLQRRYTMIVRSTMGPIDVYLISQFEDKFEEMSLQLASSSVPNEHLATQVVPVECSYNGLEPQAQHSSHTCSDINSAQEFAGGMMKIVPSDVDTDADYWLLSDAGTSITDMWRTDSDVDWNAVDMLDPDFGIIPSPQTPSSQFAEAPSAVANATQK</sequence>
<dbReference type="EMBL" id="JAYWIO010000008">
    <property type="protein sequence ID" value="KAK7244844.1"/>
    <property type="molecule type" value="Genomic_DNA"/>
</dbReference>
<dbReference type="SMART" id="SM01372">
    <property type="entry name" value="E2F_TDP"/>
    <property type="match status" value="1"/>
</dbReference>
<reference evidence="10 11" key="1">
    <citation type="submission" date="2024-01" db="EMBL/GenBank/DDBJ databases">
        <title>The genomes of 5 underutilized Papilionoideae crops provide insights into root nodulation and disease resistanc.</title>
        <authorList>
            <person name="Yuan L."/>
        </authorList>
    </citation>
    <scope>NUCLEOTIDE SEQUENCE [LARGE SCALE GENOMIC DNA]</scope>
    <source>
        <strain evidence="10">ZHUSHIDOU_FW_LH</strain>
        <tissue evidence="10">Leaf</tissue>
    </source>
</reference>
<keyword evidence="7" id="KW-0175">Coiled coil</keyword>
<dbReference type="GO" id="GO:0000978">
    <property type="term" value="F:RNA polymerase II cis-regulatory region sequence-specific DNA binding"/>
    <property type="evidence" value="ECO:0007669"/>
    <property type="project" value="InterPro"/>
</dbReference>
<protein>
    <recommendedName>
        <fullName evidence="9">E2F/DP family winged-helix DNA-binding domain-containing protein</fullName>
    </recommendedName>
</protein>
<evidence type="ECO:0000313" key="10">
    <source>
        <dbReference type="EMBL" id="KAK7244844.1"/>
    </source>
</evidence>
<dbReference type="Proteomes" id="UP001372338">
    <property type="component" value="Unassembled WGS sequence"/>
</dbReference>
<evidence type="ECO:0000313" key="11">
    <source>
        <dbReference type="Proteomes" id="UP001372338"/>
    </source>
</evidence>
<dbReference type="InterPro" id="IPR003316">
    <property type="entry name" value="E2F_WHTH_DNA-bd_dom"/>
</dbReference>
<evidence type="ECO:0000256" key="8">
    <source>
        <dbReference type="SAM" id="MobiDB-lite"/>
    </source>
</evidence>
<dbReference type="PANTHER" id="PTHR12081">
    <property type="entry name" value="TRANSCRIPTION FACTOR E2F"/>
    <property type="match status" value="1"/>
</dbReference>
<accession>A0AAN9HPT9</accession>
<name>A0AAN9HPT9_CROPI</name>
<feature type="compositionally biased region" description="Basic and acidic residues" evidence="8">
    <location>
        <begin position="70"/>
        <end position="80"/>
    </location>
</feature>
<dbReference type="Pfam" id="PF16421">
    <property type="entry name" value="E2F_CC-MB"/>
    <property type="match status" value="1"/>
</dbReference>
<evidence type="ECO:0000256" key="4">
    <source>
        <dbReference type="ARBA" id="ARBA00023163"/>
    </source>
</evidence>
<dbReference type="Gene3D" id="1.10.10.10">
    <property type="entry name" value="Winged helix-like DNA-binding domain superfamily/Winged helix DNA-binding domain"/>
    <property type="match status" value="1"/>
</dbReference>
<dbReference type="InterPro" id="IPR036390">
    <property type="entry name" value="WH_DNA-bd_sf"/>
</dbReference>
<keyword evidence="4 6" id="KW-0804">Transcription</keyword>
<dbReference type="Pfam" id="PF02319">
    <property type="entry name" value="WHD_E2F_TDP"/>
    <property type="match status" value="1"/>
</dbReference>
<keyword evidence="3 6" id="KW-0238">DNA-binding</keyword>
<evidence type="ECO:0000256" key="2">
    <source>
        <dbReference type="ARBA" id="ARBA00023015"/>
    </source>
</evidence>
<dbReference type="InterPro" id="IPR037241">
    <property type="entry name" value="E2F-DP_heterodim"/>
</dbReference>
<dbReference type="FunFam" id="1.10.10.10:FF:000008">
    <property type="entry name" value="E2F transcription factor 1"/>
    <property type="match status" value="1"/>
</dbReference>
<feature type="coiled-coil region" evidence="7">
    <location>
        <begin position="217"/>
        <end position="251"/>
    </location>
</feature>
<comment type="subcellular location">
    <subcellularLocation>
        <location evidence="6">Nucleus</location>
    </subcellularLocation>
</comment>
<evidence type="ECO:0000256" key="3">
    <source>
        <dbReference type="ARBA" id="ARBA00023125"/>
    </source>
</evidence>
<comment type="caution">
    <text evidence="10">The sequence shown here is derived from an EMBL/GenBank/DDBJ whole genome shotgun (WGS) entry which is preliminary data.</text>
</comment>
<keyword evidence="5" id="KW-0131">Cell cycle</keyword>
<dbReference type="GO" id="GO:0090575">
    <property type="term" value="C:RNA polymerase II transcription regulator complex"/>
    <property type="evidence" value="ECO:0007669"/>
    <property type="project" value="TreeGrafter"/>
</dbReference>
<feature type="compositionally biased region" description="Polar residues" evidence="8">
    <location>
        <begin position="1"/>
        <end position="12"/>
    </location>
</feature>
<feature type="domain" description="E2F/DP family winged-helix DNA-binding" evidence="9">
    <location>
        <begin position="139"/>
        <end position="204"/>
    </location>
</feature>
<organism evidence="10 11">
    <name type="scientific">Crotalaria pallida</name>
    <name type="common">Smooth rattlebox</name>
    <name type="synonym">Crotalaria striata</name>
    <dbReference type="NCBI Taxonomy" id="3830"/>
    <lineage>
        <taxon>Eukaryota</taxon>
        <taxon>Viridiplantae</taxon>
        <taxon>Streptophyta</taxon>
        <taxon>Embryophyta</taxon>
        <taxon>Tracheophyta</taxon>
        <taxon>Spermatophyta</taxon>
        <taxon>Magnoliopsida</taxon>
        <taxon>eudicotyledons</taxon>
        <taxon>Gunneridae</taxon>
        <taxon>Pentapetalae</taxon>
        <taxon>rosids</taxon>
        <taxon>fabids</taxon>
        <taxon>Fabales</taxon>
        <taxon>Fabaceae</taxon>
        <taxon>Papilionoideae</taxon>
        <taxon>50 kb inversion clade</taxon>
        <taxon>genistoids sensu lato</taxon>
        <taxon>core genistoids</taxon>
        <taxon>Crotalarieae</taxon>
        <taxon>Crotalaria</taxon>
    </lineage>
</organism>
<comment type="similarity">
    <text evidence="1 6">Belongs to the E2F/DP family.</text>
</comment>
<dbReference type="SUPFAM" id="SSF46785">
    <property type="entry name" value="Winged helix' DNA-binding domain"/>
    <property type="match status" value="1"/>
</dbReference>
<dbReference type="AlphaFoldDB" id="A0AAN9HPT9"/>
<dbReference type="InterPro" id="IPR032198">
    <property type="entry name" value="E2F_CC-MB"/>
</dbReference>
<dbReference type="GO" id="GO:0046983">
    <property type="term" value="F:protein dimerization activity"/>
    <property type="evidence" value="ECO:0007669"/>
    <property type="project" value="InterPro"/>
</dbReference>
<dbReference type="CDD" id="cd14660">
    <property type="entry name" value="E2F_DD"/>
    <property type="match status" value="1"/>
</dbReference>
<evidence type="ECO:0000256" key="7">
    <source>
        <dbReference type="SAM" id="Coils"/>
    </source>
</evidence>
<feature type="region of interest" description="Disordered" evidence="8">
    <location>
        <begin position="430"/>
        <end position="453"/>
    </location>
</feature>
<proteinExistence type="inferred from homology"/>
<feature type="region of interest" description="Disordered" evidence="8">
    <location>
        <begin position="1"/>
        <end position="136"/>
    </location>
</feature>
<dbReference type="GO" id="GO:0000981">
    <property type="term" value="F:DNA-binding transcription factor activity, RNA polymerase II-specific"/>
    <property type="evidence" value="ECO:0007669"/>
    <property type="project" value="TreeGrafter"/>
</dbReference>
<dbReference type="PANTHER" id="PTHR12081:SF105">
    <property type="entry name" value="TRANSCRIPTION FACTOR E2FA"/>
    <property type="match status" value="1"/>
</dbReference>